<name>A0ABQ4HVI2_9ACTN</name>
<reference evidence="2 3" key="1">
    <citation type="submission" date="2021-01" db="EMBL/GenBank/DDBJ databases">
        <title>Whole genome shotgun sequence of Verrucosispora andamanensis NBRC 109075.</title>
        <authorList>
            <person name="Komaki H."/>
            <person name="Tamura T."/>
        </authorList>
    </citation>
    <scope>NUCLEOTIDE SEQUENCE [LARGE SCALE GENOMIC DNA]</scope>
    <source>
        <strain evidence="2 3">NBRC 109075</strain>
    </source>
</reference>
<protein>
    <submittedName>
        <fullName evidence="2">Uncharacterized protein</fullName>
    </submittedName>
</protein>
<dbReference type="EMBL" id="BOOZ01000014">
    <property type="protein sequence ID" value="GIJ09640.1"/>
    <property type="molecule type" value="Genomic_DNA"/>
</dbReference>
<feature type="transmembrane region" description="Helical" evidence="1">
    <location>
        <begin position="145"/>
        <end position="165"/>
    </location>
</feature>
<dbReference type="Proteomes" id="UP000647017">
    <property type="component" value="Unassembled WGS sequence"/>
</dbReference>
<dbReference type="RefSeq" id="WP_204006960.1">
    <property type="nucleotide sequence ID" value="NZ_BOOZ01000014.1"/>
</dbReference>
<keyword evidence="3" id="KW-1185">Reference proteome</keyword>
<accession>A0ABQ4HVI2</accession>
<feature type="transmembrane region" description="Helical" evidence="1">
    <location>
        <begin position="119"/>
        <end position="139"/>
    </location>
</feature>
<proteinExistence type="predicted"/>
<evidence type="ECO:0000313" key="3">
    <source>
        <dbReference type="Proteomes" id="UP000647017"/>
    </source>
</evidence>
<sequence length="177" mass="18373">MSHPAPETGSDRGLVWASEEVTDRIAQEVSPQPGLSNRIALAVPTAFVLAWPPAFLGLALTTLVAPSATDDASVWRVAFWALQFAGLTALAAAVSAALRRSVEPEVDSSPWRIALRIAGHALVTVACAGLVLALAGLSAGQIATLAAVLVVVLHLLPMTVARLLFRFRRRGAAGPAA</sequence>
<keyword evidence="1" id="KW-0472">Membrane</keyword>
<gene>
    <name evidence="2" type="ORF">Van01_28540</name>
</gene>
<feature type="transmembrane region" description="Helical" evidence="1">
    <location>
        <begin position="39"/>
        <end position="65"/>
    </location>
</feature>
<feature type="transmembrane region" description="Helical" evidence="1">
    <location>
        <begin position="77"/>
        <end position="98"/>
    </location>
</feature>
<evidence type="ECO:0000313" key="2">
    <source>
        <dbReference type="EMBL" id="GIJ09640.1"/>
    </source>
</evidence>
<evidence type="ECO:0000256" key="1">
    <source>
        <dbReference type="SAM" id="Phobius"/>
    </source>
</evidence>
<keyword evidence="1" id="KW-1133">Transmembrane helix</keyword>
<keyword evidence="1" id="KW-0812">Transmembrane</keyword>
<organism evidence="2 3">
    <name type="scientific">Micromonospora andamanensis</name>
    <dbReference type="NCBI Taxonomy" id="1287068"/>
    <lineage>
        <taxon>Bacteria</taxon>
        <taxon>Bacillati</taxon>
        <taxon>Actinomycetota</taxon>
        <taxon>Actinomycetes</taxon>
        <taxon>Micromonosporales</taxon>
        <taxon>Micromonosporaceae</taxon>
        <taxon>Micromonospora</taxon>
    </lineage>
</organism>
<comment type="caution">
    <text evidence="2">The sequence shown here is derived from an EMBL/GenBank/DDBJ whole genome shotgun (WGS) entry which is preliminary data.</text>
</comment>